<dbReference type="PANTHER" id="PTHR44051">
    <property type="entry name" value="GLUTATHIONE S-TRANSFERASE-RELATED"/>
    <property type="match status" value="1"/>
</dbReference>
<evidence type="ECO:0000313" key="1">
    <source>
        <dbReference type="EMBL" id="ABD94667.1"/>
    </source>
</evidence>
<dbReference type="Pfam" id="PF14497">
    <property type="entry name" value="GST_C_3"/>
    <property type="match status" value="1"/>
</dbReference>
<reference evidence="1" key="1">
    <citation type="journal article" date="2006" name="J. Bacteriol.">
        <title>Acquisition and evolution of the exoU locus in Pseudomonas aeruginosa.</title>
        <authorList>
            <person name="Kulasekara B.R."/>
            <person name="Kulasekara H.D."/>
            <person name="Wolfgang M.C."/>
            <person name="Stevens L."/>
            <person name="Frank D.W."/>
            <person name="Lory S."/>
        </authorList>
    </citation>
    <scope>NUCLEOTIDE SEQUENCE</scope>
    <source>
        <strain evidence="1">6077</strain>
    </source>
</reference>
<dbReference type="AlphaFoldDB" id="Q1W503"/>
<sequence length="203" mass="23040">MKLFYAPGTCAVACWIALEWVGTQYDLINVDYTSKEFQQVNPLMLVPALDTGGGQVLTQASAILTYISEQYPLASIGCGDSVEARSKFNEVMSFLSSDFHPSFWPFFSPQRFTVNESSEALEDVVGAAHVRINRVMTHLDQLVGEEGYLYLGRRSVADAYAYVMIRWTERLPKKWREYPNIARFYSLMEKDPIVKKVIQLSNA</sequence>
<organism evidence="1">
    <name type="scientific">Pseudomonas aeruginosa</name>
    <dbReference type="NCBI Taxonomy" id="287"/>
    <lineage>
        <taxon>Bacteria</taxon>
        <taxon>Pseudomonadati</taxon>
        <taxon>Pseudomonadota</taxon>
        <taxon>Gammaproteobacteria</taxon>
        <taxon>Pseudomonadales</taxon>
        <taxon>Pseudomonadaceae</taxon>
        <taxon>Pseudomonas</taxon>
    </lineage>
</organism>
<dbReference type="PANTHER" id="PTHR44051:SF8">
    <property type="entry name" value="GLUTATHIONE S-TRANSFERASE GSTA"/>
    <property type="match status" value="1"/>
</dbReference>
<name>Q1W503_PSEAI</name>
<dbReference type="PROSITE" id="PS50404">
    <property type="entry name" value="GST_NTER"/>
    <property type="match status" value="1"/>
</dbReference>
<dbReference type="PATRIC" id="fig|287.2662.peg.1868"/>
<dbReference type="InterPro" id="IPR036282">
    <property type="entry name" value="Glutathione-S-Trfase_C_sf"/>
</dbReference>
<gene>
    <name evidence="1" type="ORF">EXA58</name>
</gene>
<dbReference type="Pfam" id="PF02798">
    <property type="entry name" value="GST_N"/>
    <property type="match status" value="1"/>
</dbReference>
<keyword evidence="1" id="KW-0808">Transferase</keyword>
<dbReference type="CDD" id="cd03188">
    <property type="entry name" value="GST_C_Beta"/>
    <property type="match status" value="1"/>
</dbReference>
<dbReference type="SUPFAM" id="SSF52833">
    <property type="entry name" value="Thioredoxin-like"/>
    <property type="match status" value="1"/>
</dbReference>
<dbReference type="SMR" id="Q1W503"/>
<dbReference type="SFLD" id="SFLDS00019">
    <property type="entry name" value="Glutathione_Transferase_(cytos"/>
    <property type="match status" value="1"/>
</dbReference>
<dbReference type="Gene3D" id="1.20.1050.10">
    <property type="match status" value="1"/>
</dbReference>
<dbReference type="InterPro" id="IPR040079">
    <property type="entry name" value="Glutathione_S-Trfase"/>
</dbReference>
<dbReference type="SUPFAM" id="SSF47616">
    <property type="entry name" value="GST C-terminal domain-like"/>
    <property type="match status" value="1"/>
</dbReference>
<protein>
    <submittedName>
        <fullName evidence="1">Putative glutathione S-transferase</fullName>
    </submittedName>
</protein>
<dbReference type="SFLD" id="SFLDG00358">
    <property type="entry name" value="Main_(cytGST)"/>
    <property type="match status" value="1"/>
</dbReference>
<dbReference type="EMBL" id="DQ437742">
    <property type="protein sequence ID" value="ABD94667.1"/>
    <property type="molecule type" value="Genomic_DNA"/>
</dbReference>
<dbReference type="InterPro" id="IPR036249">
    <property type="entry name" value="Thioredoxin-like_sf"/>
</dbReference>
<accession>Q1W503</accession>
<dbReference type="InterPro" id="IPR004045">
    <property type="entry name" value="Glutathione_S-Trfase_N"/>
</dbReference>
<proteinExistence type="predicted"/>
<dbReference type="CDD" id="cd03057">
    <property type="entry name" value="GST_N_Beta"/>
    <property type="match status" value="1"/>
</dbReference>
<dbReference type="GO" id="GO:0016740">
    <property type="term" value="F:transferase activity"/>
    <property type="evidence" value="ECO:0007669"/>
    <property type="project" value="UniProtKB-KW"/>
</dbReference>
<dbReference type="RefSeq" id="WP_023094864.1">
    <property type="nucleotide sequence ID" value="NZ_AP014622.1"/>
</dbReference>
<dbReference type="InterPro" id="IPR004046">
    <property type="entry name" value="GST_C"/>
</dbReference>
<dbReference type="PROSITE" id="PS50405">
    <property type="entry name" value="GST_CTER"/>
    <property type="match status" value="1"/>
</dbReference>
<dbReference type="InterPro" id="IPR010987">
    <property type="entry name" value="Glutathione-S-Trfase_C-like"/>
</dbReference>
<dbReference type="Gene3D" id="3.40.30.10">
    <property type="entry name" value="Glutaredoxin"/>
    <property type="match status" value="1"/>
</dbReference>